<dbReference type="EMBL" id="BQNJ01000001">
    <property type="protein sequence ID" value="GKG98587.1"/>
    <property type="molecule type" value="Genomic_DNA"/>
</dbReference>
<dbReference type="AlphaFoldDB" id="A0A413LPN8"/>
<dbReference type="PIRSF" id="PIRSF018688">
    <property type="entry name" value="UCP018688"/>
    <property type="match status" value="1"/>
</dbReference>
<dbReference type="PANTHER" id="PTHR41373">
    <property type="entry name" value="DUF2156 DOMAIN-CONTAINING PROTEIN"/>
    <property type="match status" value="1"/>
</dbReference>
<dbReference type="Proteomes" id="UP001055091">
    <property type="component" value="Unassembled WGS sequence"/>
</dbReference>
<evidence type="ECO:0000313" key="2">
    <source>
        <dbReference type="EMBL" id="GKG98587.1"/>
    </source>
</evidence>
<name>A0A413LPN8_9FIRM</name>
<dbReference type="Pfam" id="PF09924">
    <property type="entry name" value="LPG_synthase_C"/>
    <property type="match status" value="1"/>
</dbReference>
<feature type="domain" description="Phosphatidylglycerol lysyltransferase C-terminal" evidence="1">
    <location>
        <begin position="24"/>
        <end position="300"/>
    </location>
</feature>
<protein>
    <recommendedName>
        <fullName evidence="1">Phosphatidylglycerol lysyltransferase C-terminal domain-containing protein</fullName>
    </recommendedName>
</protein>
<dbReference type="Gene3D" id="3.40.630.30">
    <property type="match status" value="2"/>
</dbReference>
<gene>
    <name evidence="2" type="ORF">CE91St55_05690</name>
</gene>
<evidence type="ECO:0000259" key="1">
    <source>
        <dbReference type="Pfam" id="PF09924"/>
    </source>
</evidence>
<organism evidence="2 3">
    <name type="scientific">Hungatella hathewayi</name>
    <dbReference type="NCBI Taxonomy" id="154046"/>
    <lineage>
        <taxon>Bacteria</taxon>
        <taxon>Bacillati</taxon>
        <taxon>Bacillota</taxon>
        <taxon>Clostridia</taxon>
        <taxon>Lachnospirales</taxon>
        <taxon>Lachnospiraceae</taxon>
        <taxon>Hungatella</taxon>
    </lineage>
</organism>
<dbReference type="InterPro" id="IPR024320">
    <property type="entry name" value="LPG_synthase_C"/>
</dbReference>
<dbReference type="PANTHER" id="PTHR41373:SF1">
    <property type="entry name" value="PHOSPHATIDYLGLYCEROL LYSYLTRANSFERASE C-TERMINAL DOMAIN-CONTAINING PROTEIN"/>
    <property type="match status" value="1"/>
</dbReference>
<evidence type="ECO:0000313" key="3">
    <source>
        <dbReference type="Proteomes" id="UP001055091"/>
    </source>
</evidence>
<dbReference type="InterPro" id="IPR016732">
    <property type="entry name" value="UCP018688"/>
</dbReference>
<dbReference type="SUPFAM" id="SSF55729">
    <property type="entry name" value="Acyl-CoA N-acyltransferases (Nat)"/>
    <property type="match status" value="2"/>
</dbReference>
<comment type="caution">
    <text evidence="2">The sequence shown here is derived from an EMBL/GenBank/DDBJ whole genome shotgun (WGS) entry which is preliminary data.</text>
</comment>
<accession>A0A413LPN8</accession>
<sequence>MDLQFKPVVAKDIERLTPFFALRPNKTCDSVFLDSFIWRDFYHIQCAVSDGKAVQFLMEKDGVTFSAMPMCKEEDLSHYFYEMVEYFNTVLKKPLRIYLADEEAVNDLKLDPEKFEVKEQEDLKDYLYDAGAMRSLSGKKLHKKKNHLNAFLREYEGRYEYRTLCCSDRDDVWEFLDRWWENKVEAAEFGTQLDYEVNGIHDILKNCSQLCVRMAGVYIDGKLEAFTIGSYNEFENMAVIHIEKANPEINGLYQFINREFLVRSFPEEMILVNREDDVGMEGLRRAKMSYNPIDFARKYSIEQKDFKG</sequence>
<reference evidence="2" key="1">
    <citation type="submission" date="2022-01" db="EMBL/GenBank/DDBJ databases">
        <title>Novel bile acid biosynthetic pathways are enriched in the microbiome of centenarians.</title>
        <authorList>
            <person name="Sato Y."/>
            <person name="Atarashi K."/>
            <person name="Plichta R.D."/>
            <person name="Arai Y."/>
            <person name="Sasajima S."/>
            <person name="Kearney M.S."/>
            <person name="Suda W."/>
            <person name="Takeshita K."/>
            <person name="Sasaki T."/>
            <person name="Okamoto S."/>
            <person name="Skelly N.A."/>
            <person name="Okamura Y."/>
            <person name="Vlamakis H."/>
            <person name="Li Y."/>
            <person name="Tanoue T."/>
            <person name="Takei H."/>
            <person name="Nittono H."/>
            <person name="Narushima S."/>
            <person name="Irie J."/>
            <person name="Itoh H."/>
            <person name="Moriya K."/>
            <person name="Sugiura Y."/>
            <person name="Suematsu M."/>
            <person name="Moritoki N."/>
            <person name="Shibata S."/>
            <person name="Littman R.D."/>
            <person name="Fischbach A.M."/>
            <person name="Uwamino Y."/>
            <person name="Inoue T."/>
            <person name="Honda A."/>
            <person name="Hattori M."/>
            <person name="Murai T."/>
            <person name="Xavier J.R."/>
            <person name="Hirose N."/>
            <person name="Honda K."/>
        </authorList>
    </citation>
    <scope>NUCLEOTIDE SEQUENCE</scope>
    <source>
        <strain evidence="2">CE91-St55</strain>
    </source>
</reference>
<dbReference type="RefSeq" id="WP_118041984.1">
    <property type="nucleotide sequence ID" value="NZ_BQNJ01000001.1"/>
</dbReference>
<proteinExistence type="predicted"/>
<dbReference type="InterPro" id="IPR016181">
    <property type="entry name" value="Acyl_CoA_acyltransferase"/>
</dbReference>